<evidence type="ECO:0000313" key="4">
    <source>
        <dbReference type="Proteomes" id="UP000295727"/>
    </source>
</evidence>
<name>A0A4P7D480_9BURK</name>
<organism evidence="3 4">
    <name type="scientific">Paraburkholderia pallida</name>
    <dbReference type="NCBI Taxonomy" id="2547399"/>
    <lineage>
        <taxon>Bacteria</taxon>
        <taxon>Pseudomonadati</taxon>
        <taxon>Pseudomonadota</taxon>
        <taxon>Betaproteobacteria</taxon>
        <taxon>Burkholderiales</taxon>
        <taxon>Burkholderiaceae</taxon>
        <taxon>Paraburkholderia</taxon>
    </lineage>
</organism>
<dbReference type="EMBL" id="CP038150">
    <property type="protein sequence ID" value="QBR02147.1"/>
    <property type="molecule type" value="Genomic_DNA"/>
</dbReference>
<dbReference type="KEGG" id="ppai:E1956_34110"/>
<keyword evidence="4" id="KW-1185">Reference proteome</keyword>
<keyword evidence="1" id="KW-1133">Transmembrane helix</keyword>
<reference evidence="3 4" key="1">
    <citation type="submission" date="2019-03" db="EMBL/GenBank/DDBJ databases">
        <title>Paraburkholderia sp. 7MH5, isolated from subtropical forest soil.</title>
        <authorList>
            <person name="Gao Z.-H."/>
            <person name="Qiu L.-H."/>
        </authorList>
    </citation>
    <scope>NUCLEOTIDE SEQUENCE [LARGE SCALE GENOMIC DNA]</scope>
    <source>
        <strain evidence="3 4">7MH5</strain>
    </source>
</reference>
<evidence type="ECO:0000256" key="1">
    <source>
        <dbReference type="SAM" id="Phobius"/>
    </source>
</evidence>
<dbReference type="Proteomes" id="UP000295727">
    <property type="component" value="Chromosome 3"/>
</dbReference>
<sequence>MQGISRKIAQAILYEAIAACCVAPTLSIAYHRDLAYSGALSLAIALIAMLWNMAFNATFEWWESTRADRTRTVWRRILHSTGFEGGLTLILVPLVSWWLNITWFDALVVDVGLFVFFFLYSFAFQWAFDSLFDVPNSANEA</sequence>
<dbReference type="InterPro" id="IPR007896">
    <property type="entry name" value="BTP_bacteria"/>
</dbReference>
<gene>
    <name evidence="3" type="ORF">E1956_34110</name>
</gene>
<feature type="domain" description="Chlorhexidine efflux transporter" evidence="2">
    <location>
        <begin position="71"/>
        <end position="132"/>
    </location>
</feature>
<evidence type="ECO:0000313" key="3">
    <source>
        <dbReference type="EMBL" id="QBR02147.1"/>
    </source>
</evidence>
<feature type="transmembrane region" description="Helical" evidence="1">
    <location>
        <begin position="77"/>
        <end position="99"/>
    </location>
</feature>
<feature type="transmembrane region" description="Helical" evidence="1">
    <location>
        <begin position="36"/>
        <end position="56"/>
    </location>
</feature>
<evidence type="ECO:0000259" key="2">
    <source>
        <dbReference type="Pfam" id="PF05232"/>
    </source>
</evidence>
<keyword evidence="1" id="KW-0472">Membrane</keyword>
<dbReference type="InterPro" id="IPR058208">
    <property type="entry name" value="PACE"/>
</dbReference>
<protein>
    <submittedName>
        <fullName evidence="3">PACE efflux transporter</fullName>
    </submittedName>
</protein>
<dbReference type="NCBIfam" id="NF033664">
    <property type="entry name" value="PACE_transport"/>
    <property type="match status" value="1"/>
</dbReference>
<proteinExistence type="predicted"/>
<feature type="domain" description="Chlorhexidine efflux transporter" evidence="2">
    <location>
        <begin position="3"/>
        <end position="64"/>
    </location>
</feature>
<accession>A0A4P7D480</accession>
<dbReference type="RefSeq" id="WP_134757495.1">
    <property type="nucleotide sequence ID" value="NZ_CP038150.1"/>
</dbReference>
<dbReference type="AlphaFoldDB" id="A0A4P7D480"/>
<feature type="transmembrane region" description="Helical" evidence="1">
    <location>
        <begin position="111"/>
        <end position="128"/>
    </location>
</feature>
<dbReference type="Pfam" id="PF05232">
    <property type="entry name" value="BTP"/>
    <property type="match status" value="2"/>
</dbReference>
<keyword evidence="1" id="KW-0812">Transmembrane</keyword>
<dbReference type="OrthoDB" id="1631120at2"/>